<keyword evidence="2" id="KW-1185">Reference proteome</keyword>
<proteinExistence type="predicted"/>
<dbReference type="Proteomes" id="UP000608850">
    <property type="component" value="Unassembled WGS sequence"/>
</dbReference>
<dbReference type="RefSeq" id="WP_229772902.1">
    <property type="nucleotide sequence ID" value="NZ_BMOQ01000008.1"/>
</dbReference>
<accession>A0A830GF05</accession>
<gene>
    <name evidence="1" type="ORF">GCM10009021_28400</name>
</gene>
<protein>
    <submittedName>
        <fullName evidence="1">Uncharacterized protein</fullName>
    </submittedName>
</protein>
<name>A0A830GF05_9EURY</name>
<evidence type="ECO:0000313" key="2">
    <source>
        <dbReference type="Proteomes" id="UP000608850"/>
    </source>
</evidence>
<reference evidence="1 2" key="1">
    <citation type="journal article" date="2019" name="Int. J. Syst. Evol. Microbiol.">
        <title>The Global Catalogue of Microorganisms (GCM) 10K type strain sequencing project: providing services to taxonomists for standard genome sequencing and annotation.</title>
        <authorList>
            <consortium name="The Broad Institute Genomics Platform"/>
            <consortium name="The Broad Institute Genome Sequencing Center for Infectious Disease"/>
            <person name="Wu L."/>
            <person name="Ma J."/>
        </authorList>
    </citation>
    <scope>NUCLEOTIDE SEQUENCE [LARGE SCALE GENOMIC DNA]</scope>
    <source>
        <strain evidence="1 2">JCM 16331</strain>
    </source>
</reference>
<evidence type="ECO:0000313" key="1">
    <source>
        <dbReference type="EMBL" id="GGN24878.1"/>
    </source>
</evidence>
<comment type="caution">
    <text evidence="1">The sequence shown here is derived from an EMBL/GenBank/DDBJ whole genome shotgun (WGS) entry which is preliminary data.</text>
</comment>
<dbReference type="AlphaFoldDB" id="A0A830GF05"/>
<organism evidence="1 2">
    <name type="scientific">Halarchaeum nitratireducens</name>
    <dbReference type="NCBI Taxonomy" id="489913"/>
    <lineage>
        <taxon>Archaea</taxon>
        <taxon>Methanobacteriati</taxon>
        <taxon>Methanobacteriota</taxon>
        <taxon>Stenosarchaea group</taxon>
        <taxon>Halobacteria</taxon>
        <taxon>Halobacteriales</taxon>
        <taxon>Halobacteriaceae</taxon>
    </lineage>
</organism>
<dbReference type="EMBL" id="BMOQ01000008">
    <property type="protein sequence ID" value="GGN24878.1"/>
    <property type="molecule type" value="Genomic_DNA"/>
</dbReference>
<sequence>MAFASVIFSHPESLHFELPLRDFEDKHYTGQGGVMGYGAVHPKGLQRALRTLDYMEDSWTPLTSAQREVLDLIVTHVEATEEAVTRDAAVTQLVEEGIERADARDRIEQLLLKGYLYEVGDEIRIPPYDSGSPVQ</sequence>